<reference evidence="1" key="1">
    <citation type="submission" date="2022-06" db="EMBL/GenBank/DDBJ databases">
        <title>Phylogenomic reconstructions and comparative analyses of Kickxellomycotina fungi.</title>
        <authorList>
            <person name="Reynolds N.K."/>
            <person name="Stajich J.E."/>
            <person name="Barry K."/>
            <person name="Grigoriev I.V."/>
            <person name="Crous P."/>
            <person name="Smith M.E."/>
        </authorList>
    </citation>
    <scope>NUCLEOTIDE SEQUENCE</scope>
    <source>
        <strain evidence="1">RSA 2271</strain>
    </source>
</reference>
<evidence type="ECO:0000313" key="1">
    <source>
        <dbReference type="EMBL" id="KAJ1675718.1"/>
    </source>
</evidence>
<proteinExistence type="predicted"/>
<protein>
    <submittedName>
        <fullName evidence="1">Uncharacterized protein</fullName>
    </submittedName>
</protein>
<comment type="caution">
    <text evidence="1">The sequence shown here is derived from an EMBL/GenBank/DDBJ whole genome shotgun (WGS) entry which is preliminary data.</text>
</comment>
<accession>A0ACC1HGL8</accession>
<name>A0ACC1HGL8_9FUNG</name>
<organism evidence="1 2">
    <name type="scientific">Spiromyces aspiralis</name>
    <dbReference type="NCBI Taxonomy" id="68401"/>
    <lineage>
        <taxon>Eukaryota</taxon>
        <taxon>Fungi</taxon>
        <taxon>Fungi incertae sedis</taxon>
        <taxon>Zoopagomycota</taxon>
        <taxon>Kickxellomycotina</taxon>
        <taxon>Kickxellomycetes</taxon>
        <taxon>Kickxellales</taxon>
        <taxon>Kickxellaceae</taxon>
        <taxon>Spiromyces</taxon>
    </lineage>
</organism>
<dbReference type="Proteomes" id="UP001145114">
    <property type="component" value="Unassembled WGS sequence"/>
</dbReference>
<dbReference type="EMBL" id="JAMZIH010005194">
    <property type="protein sequence ID" value="KAJ1675718.1"/>
    <property type="molecule type" value="Genomic_DNA"/>
</dbReference>
<evidence type="ECO:0000313" key="2">
    <source>
        <dbReference type="Proteomes" id="UP001145114"/>
    </source>
</evidence>
<keyword evidence="2" id="KW-1185">Reference proteome</keyword>
<sequence>MDDQEELYWSQYGKDDTLVYEHRATPLFEDTKLQPNPSSLLQYRGGTTTTAASRLDDDSETYSGDTGPSSRHLTPYCDSSTSHQSYWNLYDLRFAPRRPINPHRQSTGAKCGDHQGQPDDQPRRLQRVCVPISDLSALAISSNEDDNSGSSSSSNNDNNSYCSSVPTTSNNKSSHESRSDSTSASADDPYAGYSQGVNPAALFARLNFIKQSIEHDEMLLHSV</sequence>
<gene>
    <name evidence="1" type="ORF">EV182_000715</name>
</gene>